<dbReference type="OMA" id="VWAHESY"/>
<protein>
    <submittedName>
        <fullName evidence="1">Uncharacterized protein</fullName>
    </submittedName>
</protein>
<evidence type="ECO:0000313" key="1">
    <source>
        <dbReference type="EMBL" id="ONM28269.1"/>
    </source>
</evidence>
<accession>A0A1D6MF60</accession>
<dbReference type="ExpressionAtlas" id="A0A1D6MF60">
    <property type="expression patterns" value="baseline"/>
</dbReference>
<organism evidence="1">
    <name type="scientific">Zea mays</name>
    <name type="common">Maize</name>
    <dbReference type="NCBI Taxonomy" id="4577"/>
    <lineage>
        <taxon>Eukaryota</taxon>
        <taxon>Viridiplantae</taxon>
        <taxon>Streptophyta</taxon>
        <taxon>Embryophyta</taxon>
        <taxon>Tracheophyta</taxon>
        <taxon>Spermatophyta</taxon>
        <taxon>Magnoliopsida</taxon>
        <taxon>Liliopsida</taxon>
        <taxon>Poales</taxon>
        <taxon>Poaceae</taxon>
        <taxon>PACMAD clade</taxon>
        <taxon>Panicoideae</taxon>
        <taxon>Andropogonodae</taxon>
        <taxon>Andropogoneae</taxon>
        <taxon>Tripsacinae</taxon>
        <taxon>Zea</taxon>
    </lineage>
</organism>
<dbReference type="PANTHER" id="PTHR33086">
    <property type="entry name" value="OS05G0468200 PROTEIN-RELATED"/>
    <property type="match status" value="1"/>
</dbReference>
<dbReference type="Pfam" id="PF07762">
    <property type="entry name" value="DUF1618"/>
    <property type="match status" value="1"/>
</dbReference>
<dbReference type="InterPro" id="IPR011676">
    <property type="entry name" value="DUF1618"/>
</dbReference>
<dbReference type="eggNOG" id="ENOG502RRRR">
    <property type="taxonomic scope" value="Eukaryota"/>
</dbReference>
<dbReference type="AlphaFoldDB" id="A0A1D6MF60"/>
<dbReference type="PaxDb" id="4577-GRMZM2G470302_P01"/>
<dbReference type="FunCoup" id="A0A1D6MF60">
    <property type="interactions" value="460"/>
</dbReference>
<dbReference type="EMBL" id="CM007649">
    <property type="protein sequence ID" value="ONM28269.1"/>
    <property type="molecule type" value="Genomic_DNA"/>
</dbReference>
<dbReference type="InParanoid" id="A0A1D6MF60"/>
<proteinExistence type="predicted"/>
<sequence>MSAAESSSRARQEAESEAEAEPPQRRWVALVSIPVILASGDERARSMLAHATNVELDLHDPPQPSYLLLHPSIVGLKPVAQQPSVYILATDGSGSLVFRVTNHGSNGPDEDDVMYFCDAHARRAISMPALYPRDSVLLGDKLLCCSTATFQWFVKPLLTSATTRMRNPSADTGVVAHAGRLYWLALAYGVFVCDPFADTAHLRFLALPADCDLGEKPYRINRAYVAQCRRVAPSEGQLRYVEIRGLSYEAYVAPAVAPPPVHPTVWMWTLVDPEATEPWRFEYEAPFAEVWAHESYAAAGLPHGEVPHVALVDPDDHGIVYFFQGSKSKLFGLDVRARRVVSCEECSVRDDLKMKDWNSRPIVDAWEVPPPSPPCSELSSPSPQGSDELAPVAKRVIEILRLMSDTDDDDGGYATI</sequence>
<name>A0A1D6MF60_MAIZE</name>
<dbReference type="PANTHER" id="PTHR33086:SF58">
    <property type="entry name" value="DUF1618 DOMAIN-CONTAINING PROTEIN"/>
    <property type="match status" value="1"/>
</dbReference>
<reference evidence="1" key="1">
    <citation type="submission" date="2015-12" db="EMBL/GenBank/DDBJ databases">
        <title>Update maize B73 reference genome by single molecule sequencing technologies.</title>
        <authorList>
            <consortium name="Maize Genome Sequencing Project"/>
            <person name="Ware D."/>
        </authorList>
    </citation>
    <scope>NUCLEOTIDE SEQUENCE [LARGE SCALE GENOMIC DNA]</scope>
    <source>
        <tissue evidence="1">Seedling</tissue>
    </source>
</reference>
<gene>
    <name evidence="1" type="ORF">ZEAMMB73_Zm00001d039309</name>
</gene>